<gene>
    <name evidence="1" type="ORF">GCM10012285_67880</name>
</gene>
<dbReference type="EMBL" id="BMND01000075">
    <property type="protein sequence ID" value="GGN65226.1"/>
    <property type="molecule type" value="Genomic_DNA"/>
</dbReference>
<reference evidence="2" key="1">
    <citation type="journal article" date="2019" name="Int. J. Syst. Evol. Microbiol.">
        <title>The Global Catalogue of Microorganisms (GCM) 10K type strain sequencing project: providing services to taxonomists for standard genome sequencing and annotation.</title>
        <authorList>
            <consortium name="The Broad Institute Genomics Platform"/>
            <consortium name="The Broad Institute Genome Sequencing Center for Infectious Disease"/>
            <person name="Wu L."/>
            <person name="Ma J."/>
        </authorList>
    </citation>
    <scope>NUCLEOTIDE SEQUENCE [LARGE SCALE GENOMIC DNA]</scope>
    <source>
        <strain evidence="2">CGMCC 4.7323</strain>
    </source>
</reference>
<dbReference type="Proteomes" id="UP000600080">
    <property type="component" value="Unassembled WGS sequence"/>
</dbReference>
<evidence type="ECO:0000313" key="1">
    <source>
        <dbReference type="EMBL" id="GGN65226.1"/>
    </source>
</evidence>
<organism evidence="1 2">
    <name type="scientific">Streptomyces kronopolitis</name>
    <dbReference type="NCBI Taxonomy" id="1612435"/>
    <lineage>
        <taxon>Bacteria</taxon>
        <taxon>Bacillati</taxon>
        <taxon>Actinomycetota</taxon>
        <taxon>Actinomycetes</taxon>
        <taxon>Kitasatosporales</taxon>
        <taxon>Streptomycetaceae</taxon>
        <taxon>Streptomyces</taxon>
    </lineage>
</organism>
<name>A0ABQ2K442_9ACTN</name>
<protein>
    <submittedName>
        <fullName evidence="1">Uncharacterized protein</fullName>
    </submittedName>
</protein>
<sequence length="104" mass="10494">MVNGAGGGADHAAEEATGHVVQVAVGDFLGLNLGGGVHDVSLRMNNSKKSCVRTVRWGGPGAAAVVGFPKSGTDGVTPAVRRIKARGPVAQLIGGPQIRTLTLR</sequence>
<proteinExistence type="predicted"/>
<keyword evidence="2" id="KW-1185">Reference proteome</keyword>
<comment type="caution">
    <text evidence="1">The sequence shown here is derived from an EMBL/GenBank/DDBJ whole genome shotgun (WGS) entry which is preliminary data.</text>
</comment>
<evidence type="ECO:0000313" key="2">
    <source>
        <dbReference type="Proteomes" id="UP000600080"/>
    </source>
</evidence>
<accession>A0ABQ2K442</accession>